<dbReference type="Pfam" id="PF13480">
    <property type="entry name" value="Acetyltransf_6"/>
    <property type="match status" value="1"/>
</dbReference>
<dbReference type="Proteomes" id="UP000237819">
    <property type="component" value="Unassembled WGS sequence"/>
</dbReference>
<dbReference type="AlphaFoldDB" id="A0A2S8GPP1"/>
<sequence>MTHRMLRVLEINETQDLSYVRANWQRLWDATEGATFFQTLEWLQIYWKHFRQDKRLRVLLVLDSERLVGVVPLVVVNESTRLGNVRVLTYPLADWGTHFSLLAEQPRSTLRRALQHIHDTPRDWDMIDFRWLDENDLEVSLTAGAMQEAGYTANPGVWKETVLIEFDGSWDDYLRARSPKLRADIRRKLKKYDLTKRVSLERYRPQGKSFDDFDPRWDLFNTATRIAEKSWQGHSTTGTTISHRTIRSYIKDCHIASVELGMLDLAVLSLEDQPVGFCYNYIAKGRIFGLRRGDTSLAREHGLGTVLTAMLIRDSFEREDAYLDMGPGSFEAKRRWMTRIATVGRMTHYPLIAPRVQLLRLKHWWQASLDRKSGRLQTGNDEKNAV</sequence>
<feature type="domain" description="BioF2-like acetyltransferase" evidence="1">
    <location>
        <begin position="180"/>
        <end position="334"/>
    </location>
</feature>
<evidence type="ECO:0000313" key="2">
    <source>
        <dbReference type="EMBL" id="PQO46395.1"/>
    </source>
</evidence>
<protein>
    <recommendedName>
        <fullName evidence="1">BioF2-like acetyltransferase domain-containing protein</fullName>
    </recommendedName>
</protein>
<dbReference type="SUPFAM" id="SSF55729">
    <property type="entry name" value="Acyl-CoA N-acyltransferases (Nat)"/>
    <property type="match status" value="1"/>
</dbReference>
<dbReference type="InterPro" id="IPR016181">
    <property type="entry name" value="Acyl_CoA_acyltransferase"/>
</dbReference>
<dbReference type="InterPro" id="IPR038740">
    <property type="entry name" value="BioF2-like_GNAT_dom"/>
</dbReference>
<accession>A0A2S8GPP1</accession>
<proteinExistence type="predicted"/>
<name>A0A2S8GPP1_9BACT</name>
<organism evidence="2 3">
    <name type="scientific">Blastopirellula marina</name>
    <dbReference type="NCBI Taxonomy" id="124"/>
    <lineage>
        <taxon>Bacteria</taxon>
        <taxon>Pseudomonadati</taxon>
        <taxon>Planctomycetota</taxon>
        <taxon>Planctomycetia</taxon>
        <taxon>Pirellulales</taxon>
        <taxon>Pirellulaceae</taxon>
        <taxon>Blastopirellula</taxon>
    </lineage>
</organism>
<comment type="caution">
    <text evidence="2">The sequence shown here is derived from an EMBL/GenBank/DDBJ whole genome shotgun (WGS) entry which is preliminary data.</text>
</comment>
<reference evidence="2 3" key="1">
    <citation type="submission" date="2018-02" db="EMBL/GenBank/DDBJ databases">
        <title>Comparative genomes isolates from brazilian mangrove.</title>
        <authorList>
            <person name="Araujo J.E."/>
            <person name="Taketani R.G."/>
            <person name="Silva M.C.P."/>
            <person name="Loureco M.V."/>
            <person name="Andreote F.D."/>
        </authorList>
    </citation>
    <scope>NUCLEOTIDE SEQUENCE [LARGE SCALE GENOMIC DNA]</scope>
    <source>
        <strain evidence="2 3">Nap-Phe MGV</strain>
    </source>
</reference>
<evidence type="ECO:0000259" key="1">
    <source>
        <dbReference type="Pfam" id="PF13480"/>
    </source>
</evidence>
<evidence type="ECO:0000313" key="3">
    <source>
        <dbReference type="Proteomes" id="UP000237819"/>
    </source>
</evidence>
<dbReference type="EMBL" id="PUHZ01000010">
    <property type="protein sequence ID" value="PQO46395.1"/>
    <property type="molecule type" value="Genomic_DNA"/>
</dbReference>
<gene>
    <name evidence="2" type="ORF">C5Y93_10470</name>
</gene>